<name>A0ABX1DJN3_9FLAO</name>
<organism evidence="4 5">
    <name type="scientific">Tamlana crocina</name>
    <dbReference type="NCBI Taxonomy" id="393006"/>
    <lineage>
        <taxon>Bacteria</taxon>
        <taxon>Pseudomonadati</taxon>
        <taxon>Bacteroidota</taxon>
        <taxon>Flavobacteriia</taxon>
        <taxon>Flavobacteriales</taxon>
        <taxon>Flavobacteriaceae</taxon>
        <taxon>Tamlana</taxon>
    </lineage>
</organism>
<dbReference type="PANTHER" id="PTHR11592:SF78">
    <property type="entry name" value="GLUTATHIONE PEROXIDASE"/>
    <property type="match status" value="1"/>
</dbReference>
<dbReference type="EMBL" id="JAAVJS010000777">
    <property type="protein sequence ID" value="NJX17556.1"/>
    <property type="molecule type" value="Genomic_DNA"/>
</dbReference>
<protein>
    <submittedName>
        <fullName evidence="4">Glutathione peroxidase</fullName>
    </submittedName>
</protein>
<evidence type="ECO:0000256" key="3">
    <source>
        <dbReference type="ARBA" id="ARBA00023002"/>
    </source>
</evidence>
<evidence type="ECO:0000313" key="5">
    <source>
        <dbReference type="Proteomes" id="UP000760545"/>
    </source>
</evidence>
<comment type="similarity">
    <text evidence="1">Belongs to the glutathione peroxidase family.</text>
</comment>
<sequence>GVDFPMFAKVDVNGNNGHPLFKYLKKELGGILGSKIKWNFTKFLIDRTGKPVKRFAPVTKPESLEKEIQKLVL</sequence>
<comment type="caution">
    <text evidence="4">The sequence shown here is derived from an EMBL/GenBank/DDBJ whole genome shotgun (WGS) entry which is preliminary data.</text>
</comment>
<evidence type="ECO:0000256" key="2">
    <source>
        <dbReference type="ARBA" id="ARBA00022559"/>
    </source>
</evidence>
<proteinExistence type="inferred from homology"/>
<accession>A0ABX1DJN3</accession>
<feature type="non-terminal residue" evidence="4">
    <location>
        <position position="1"/>
    </location>
</feature>
<dbReference type="PANTHER" id="PTHR11592">
    <property type="entry name" value="GLUTATHIONE PEROXIDASE"/>
    <property type="match status" value="1"/>
</dbReference>
<evidence type="ECO:0000256" key="1">
    <source>
        <dbReference type="ARBA" id="ARBA00006926"/>
    </source>
</evidence>
<dbReference type="GO" id="GO:0004601">
    <property type="term" value="F:peroxidase activity"/>
    <property type="evidence" value="ECO:0007669"/>
    <property type="project" value="UniProtKB-KW"/>
</dbReference>
<dbReference type="PROSITE" id="PS51355">
    <property type="entry name" value="GLUTATHIONE_PEROXID_3"/>
    <property type="match status" value="1"/>
</dbReference>
<gene>
    <name evidence="4" type="ORF">HC176_18975</name>
</gene>
<dbReference type="Gene3D" id="3.40.30.10">
    <property type="entry name" value="Glutaredoxin"/>
    <property type="match status" value="1"/>
</dbReference>
<evidence type="ECO:0000313" key="4">
    <source>
        <dbReference type="EMBL" id="NJX17556.1"/>
    </source>
</evidence>
<keyword evidence="3" id="KW-0560">Oxidoreductase</keyword>
<keyword evidence="5" id="KW-1185">Reference proteome</keyword>
<dbReference type="SUPFAM" id="SSF52833">
    <property type="entry name" value="Thioredoxin-like"/>
    <property type="match status" value="1"/>
</dbReference>
<dbReference type="InterPro" id="IPR036249">
    <property type="entry name" value="Thioredoxin-like_sf"/>
</dbReference>
<dbReference type="Proteomes" id="UP000760545">
    <property type="component" value="Unassembled WGS sequence"/>
</dbReference>
<dbReference type="InterPro" id="IPR000889">
    <property type="entry name" value="Glutathione_peroxidase"/>
</dbReference>
<reference evidence="4 5" key="1">
    <citation type="submission" date="2020-03" db="EMBL/GenBank/DDBJ databases">
        <title>Tamlana sp. nov, isolated from XXX.</title>
        <authorList>
            <person name="Cao W.R."/>
        </authorList>
    </citation>
    <scope>NUCLEOTIDE SEQUENCE [LARGE SCALE GENOMIC DNA]</scope>
    <source>
        <strain evidence="4 5">HST1-43</strain>
    </source>
</reference>
<keyword evidence="2 4" id="KW-0575">Peroxidase</keyword>